<evidence type="ECO:0000313" key="2">
    <source>
        <dbReference type="EMBL" id="KAL2798879.1"/>
    </source>
</evidence>
<keyword evidence="3" id="KW-1185">Reference proteome</keyword>
<organism evidence="2 3">
    <name type="scientific">Aspergillus keveii</name>
    <dbReference type="NCBI Taxonomy" id="714993"/>
    <lineage>
        <taxon>Eukaryota</taxon>
        <taxon>Fungi</taxon>
        <taxon>Dikarya</taxon>
        <taxon>Ascomycota</taxon>
        <taxon>Pezizomycotina</taxon>
        <taxon>Eurotiomycetes</taxon>
        <taxon>Eurotiomycetidae</taxon>
        <taxon>Eurotiales</taxon>
        <taxon>Aspergillaceae</taxon>
        <taxon>Aspergillus</taxon>
        <taxon>Aspergillus subgen. Nidulantes</taxon>
    </lineage>
</organism>
<comment type="caution">
    <text evidence="2">The sequence shown here is derived from an EMBL/GenBank/DDBJ whole genome shotgun (WGS) entry which is preliminary data.</text>
</comment>
<accession>A0ABR4GIJ0</accession>
<sequence length="164" mass="17632">MTMVSAACALFGISFGIMPTNVWGWIQSLCQPVRSAECLRKEKPHRSDVLCEGVASVTGGRDGTVDTQATHRLGHCSNLVFEPEVMSTQTSKGCDYHSPPCGGLHSSLAGEIFQPISCFSAAHPNPPGKHKTRATKGRNTRQGLKPRGDPRASADHFVLVRHAP</sequence>
<evidence type="ECO:0000256" key="1">
    <source>
        <dbReference type="SAM" id="MobiDB-lite"/>
    </source>
</evidence>
<dbReference type="Proteomes" id="UP001610563">
    <property type="component" value="Unassembled WGS sequence"/>
</dbReference>
<gene>
    <name evidence="2" type="ORF">BJX66DRAFT_294337</name>
</gene>
<proteinExistence type="predicted"/>
<evidence type="ECO:0000313" key="3">
    <source>
        <dbReference type="Proteomes" id="UP001610563"/>
    </source>
</evidence>
<protein>
    <submittedName>
        <fullName evidence="2">Uncharacterized protein</fullName>
    </submittedName>
</protein>
<feature type="compositionally biased region" description="Basic residues" evidence="1">
    <location>
        <begin position="128"/>
        <end position="139"/>
    </location>
</feature>
<feature type="region of interest" description="Disordered" evidence="1">
    <location>
        <begin position="120"/>
        <end position="155"/>
    </location>
</feature>
<name>A0ABR4GIJ0_9EURO</name>
<reference evidence="2 3" key="1">
    <citation type="submission" date="2024-07" db="EMBL/GenBank/DDBJ databases">
        <title>Section-level genome sequencing and comparative genomics of Aspergillus sections Usti and Cavernicolus.</title>
        <authorList>
            <consortium name="Lawrence Berkeley National Laboratory"/>
            <person name="Nybo J.L."/>
            <person name="Vesth T.C."/>
            <person name="Theobald S."/>
            <person name="Frisvad J.C."/>
            <person name="Larsen T.O."/>
            <person name="Kjaerboelling I."/>
            <person name="Rothschild-Mancinelli K."/>
            <person name="Lyhne E.K."/>
            <person name="Kogle M.E."/>
            <person name="Barry K."/>
            <person name="Clum A."/>
            <person name="Na H."/>
            <person name="Ledsgaard L."/>
            <person name="Lin J."/>
            <person name="Lipzen A."/>
            <person name="Kuo A."/>
            <person name="Riley R."/>
            <person name="Mondo S."/>
            <person name="Labutti K."/>
            <person name="Haridas S."/>
            <person name="Pangalinan J."/>
            <person name="Salamov A.A."/>
            <person name="Simmons B.A."/>
            <person name="Magnuson J.K."/>
            <person name="Chen J."/>
            <person name="Drula E."/>
            <person name="Henrissat B."/>
            <person name="Wiebenga A."/>
            <person name="Lubbers R.J."/>
            <person name="Gomes A.C."/>
            <person name="Makela M.R."/>
            <person name="Stajich J."/>
            <person name="Grigoriev I.V."/>
            <person name="Mortensen U.H."/>
            <person name="De Vries R.P."/>
            <person name="Baker S.E."/>
            <person name="Andersen M.R."/>
        </authorList>
    </citation>
    <scope>NUCLEOTIDE SEQUENCE [LARGE SCALE GENOMIC DNA]</scope>
    <source>
        <strain evidence="2 3">CBS 209.92</strain>
    </source>
</reference>
<dbReference type="EMBL" id="JBFTWV010000010">
    <property type="protein sequence ID" value="KAL2798879.1"/>
    <property type="molecule type" value="Genomic_DNA"/>
</dbReference>